<dbReference type="OrthoDB" id="5890812at2"/>
<gene>
    <name evidence="1" type="ORF">ELS82_06360</name>
</gene>
<reference evidence="1 2" key="1">
    <citation type="submission" date="2019-01" db="EMBL/GenBank/DDBJ databases">
        <title>Vibrio BEI176 sp. nov, a marine bacterium isolated from China: eastern marignal seas.</title>
        <authorList>
            <person name="Li B."/>
        </authorList>
    </citation>
    <scope>NUCLEOTIDE SEQUENCE [LARGE SCALE GENOMIC DNA]</scope>
    <source>
        <strain evidence="1 2">BEI176</strain>
    </source>
</reference>
<protein>
    <submittedName>
        <fullName evidence="1">Uncharacterized protein</fullName>
    </submittedName>
</protein>
<proteinExistence type="predicted"/>
<dbReference type="EMBL" id="SATR01000006">
    <property type="protein sequence ID" value="TFH92529.1"/>
    <property type="molecule type" value="Genomic_DNA"/>
</dbReference>
<organism evidence="1 2">
    <name type="scientific">Vibrio ouci</name>
    <dbReference type="NCBI Taxonomy" id="2499078"/>
    <lineage>
        <taxon>Bacteria</taxon>
        <taxon>Pseudomonadati</taxon>
        <taxon>Pseudomonadota</taxon>
        <taxon>Gammaproteobacteria</taxon>
        <taxon>Vibrionales</taxon>
        <taxon>Vibrionaceae</taxon>
        <taxon>Vibrio</taxon>
    </lineage>
</organism>
<evidence type="ECO:0000313" key="1">
    <source>
        <dbReference type="EMBL" id="TFH92529.1"/>
    </source>
</evidence>
<sequence length="69" mass="7711">MTSEHTDHDVLCCPLCGSEEYLLSSNDKMLCAECGSFFEDIKSIIITQPVMPHISACREMPPLLTLPMH</sequence>
<accession>A0A4Y8WI79</accession>
<evidence type="ECO:0000313" key="2">
    <source>
        <dbReference type="Proteomes" id="UP000297753"/>
    </source>
</evidence>
<dbReference type="AlphaFoldDB" id="A0A4Y8WI79"/>
<dbReference type="Proteomes" id="UP000297753">
    <property type="component" value="Unassembled WGS sequence"/>
</dbReference>
<comment type="caution">
    <text evidence="1">The sequence shown here is derived from an EMBL/GenBank/DDBJ whole genome shotgun (WGS) entry which is preliminary data.</text>
</comment>
<name>A0A4Y8WI79_9VIBR</name>
<keyword evidence="2" id="KW-1185">Reference proteome</keyword>